<dbReference type="AlphaFoldDB" id="A0A382YKN1"/>
<dbReference type="EMBL" id="UINC01176421">
    <property type="protein sequence ID" value="SVD83539.1"/>
    <property type="molecule type" value="Genomic_DNA"/>
</dbReference>
<reference evidence="1" key="1">
    <citation type="submission" date="2018-05" db="EMBL/GenBank/DDBJ databases">
        <authorList>
            <person name="Lanie J.A."/>
            <person name="Ng W.-L."/>
            <person name="Kazmierczak K.M."/>
            <person name="Andrzejewski T.M."/>
            <person name="Davidsen T.M."/>
            <person name="Wayne K.J."/>
            <person name="Tettelin H."/>
            <person name="Glass J.I."/>
            <person name="Rusch D."/>
            <person name="Podicherti R."/>
            <person name="Tsui H.-C.T."/>
            <person name="Winkler M.E."/>
        </authorList>
    </citation>
    <scope>NUCLEOTIDE SEQUENCE</scope>
</reference>
<sequence>MLQLQVLVLNQNYEPLSVCTARRAIVLVFLGKAEIVEHRDQRIHATLQSFTLPSIVRLMAYVRIPNTGIILSRKNVIKRDGHQCQYCGTTRGPMTVDHIIP</sequence>
<dbReference type="Gene3D" id="1.10.30.50">
    <property type="match status" value="1"/>
</dbReference>
<name>A0A382YKN1_9ZZZZ</name>
<gene>
    <name evidence="1" type="ORF">METZ01_LOCUS436393</name>
</gene>
<dbReference type="InterPro" id="IPR003615">
    <property type="entry name" value="HNH_nuc"/>
</dbReference>
<evidence type="ECO:0000313" key="1">
    <source>
        <dbReference type="EMBL" id="SVD83539.1"/>
    </source>
</evidence>
<feature type="non-terminal residue" evidence="1">
    <location>
        <position position="101"/>
    </location>
</feature>
<dbReference type="PANTHER" id="PTHR33877:SF2">
    <property type="entry name" value="OS07G0170200 PROTEIN"/>
    <property type="match status" value="1"/>
</dbReference>
<organism evidence="1">
    <name type="scientific">marine metagenome</name>
    <dbReference type="NCBI Taxonomy" id="408172"/>
    <lineage>
        <taxon>unclassified sequences</taxon>
        <taxon>metagenomes</taxon>
        <taxon>ecological metagenomes</taxon>
    </lineage>
</organism>
<evidence type="ECO:0008006" key="2">
    <source>
        <dbReference type="Google" id="ProtNLM"/>
    </source>
</evidence>
<dbReference type="CDD" id="cd00085">
    <property type="entry name" value="HNHc"/>
    <property type="match status" value="1"/>
</dbReference>
<protein>
    <recommendedName>
        <fullName evidence="2">HNH nuclease domain-containing protein</fullName>
    </recommendedName>
</protein>
<proteinExistence type="predicted"/>
<dbReference type="InterPro" id="IPR052892">
    <property type="entry name" value="NA-targeting_endonuclease"/>
</dbReference>
<accession>A0A382YKN1</accession>
<dbReference type="PANTHER" id="PTHR33877">
    <property type="entry name" value="SLL1193 PROTEIN"/>
    <property type="match status" value="1"/>
</dbReference>